<evidence type="ECO:0000256" key="1">
    <source>
        <dbReference type="ARBA" id="ARBA00004141"/>
    </source>
</evidence>
<dbReference type="InParanoid" id="A0A136JG70"/>
<dbReference type="OrthoDB" id="5325022at2759"/>
<gene>
    <name evidence="8" type="ORF">Micbo1qcDRAFT_231265</name>
</gene>
<evidence type="ECO:0000313" key="9">
    <source>
        <dbReference type="Proteomes" id="UP000070501"/>
    </source>
</evidence>
<feature type="transmembrane region" description="Helical" evidence="6">
    <location>
        <begin position="79"/>
        <end position="97"/>
    </location>
</feature>
<evidence type="ECO:0000256" key="2">
    <source>
        <dbReference type="ARBA" id="ARBA00022692"/>
    </source>
</evidence>
<sequence>MDQPAAAQPAAQPVAQQQPVQQQPITASRHTATRDAGKEHIPSHPKGFIVLRILQLVFCLICIGLAGFVLSVIPYSSTAFMIFVCVVTLVMSIYNIVALTSAPKLYNYWAVLAFEIFLFVFWLIAFAWVAATAAVVLVLGNDYYSYYSYYYSSASAASVRDAYKALGSIIAAAAGIGALTWILYFVSFVMTAVQIHRHRSAGLHNRPLGAGAVGAAGAAAAVPAGGEKVEMQPQQPGQIYAQPSGYSQAPPYAPAPQQGFYAPQQSMSPPPQQQQQPQYAMPAQQYPVQQQQQYPQQYPQHSGQTYPQQPYQAVSNVSGDGSHSQVPAQTTGGSYVQGNPVAFPNATHENSQSPVHGQQQQQQLSGAPVHEAHGESYNPNAPRELQ</sequence>
<evidence type="ECO:0000313" key="8">
    <source>
        <dbReference type="EMBL" id="KXJ96161.1"/>
    </source>
</evidence>
<feature type="transmembrane region" description="Helical" evidence="6">
    <location>
        <begin position="49"/>
        <end position="73"/>
    </location>
</feature>
<dbReference type="PANTHER" id="PTHR37451:SF4">
    <property type="entry name" value="MARVEL DOMAIN-CONTAINING PROTEIN"/>
    <property type="match status" value="1"/>
</dbReference>
<dbReference type="STRING" id="196109.A0A136JG70"/>
<feature type="transmembrane region" description="Helical" evidence="6">
    <location>
        <begin position="169"/>
        <end position="193"/>
    </location>
</feature>
<protein>
    <recommendedName>
        <fullName evidence="7">MARVEL domain-containing protein</fullName>
    </recommendedName>
</protein>
<reference evidence="9" key="1">
    <citation type="submission" date="2016-02" db="EMBL/GenBank/DDBJ databases">
        <title>Draft genome sequence of Microdochium bolleyi, a fungal endophyte of beachgrass.</title>
        <authorList>
            <consortium name="DOE Joint Genome Institute"/>
            <person name="David A.S."/>
            <person name="May G."/>
            <person name="Haridas S."/>
            <person name="Lim J."/>
            <person name="Wang M."/>
            <person name="Labutti K."/>
            <person name="Lipzen A."/>
            <person name="Barry K."/>
            <person name="Grigoriev I.V."/>
        </authorList>
    </citation>
    <scope>NUCLEOTIDE SEQUENCE [LARGE SCALE GENOMIC DNA]</scope>
    <source>
        <strain evidence="9">J235TASD1</strain>
    </source>
</reference>
<dbReference type="Pfam" id="PF01284">
    <property type="entry name" value="MARVEL"/>
    <property type="match status" value="1"/>
</dbReference>
<evidence type="ECO:0000256" key="3">
    <source>
        <dbReference type="ARBA" id="ARBA00022989"/>
    </source>
</evidence>
<feature type="region of interest" description="Disordered" evidence="5">
    <location>
        <begin position="226"/>
        <end position="386"/>
    </location>
</feature>
<feature type="compositionally biased region" description="Polar residues" evidence="5">
    <location>
        <begin position="347"/>
        <end position="357"/>
    </location>
</feature>
<keyword evidence="2 6" id="KW-0812">Transmembrane</keyword>
<feature type="compositionally biased region" description="Polar residues" evidence="5">
    <location>
        <begin position="301"/>
        <end position="337"/>
    </location>
</feature>
<organism evidence="8 9">
    <name type="scientific">Microdochium bolleyi</name>
    <dbReference type="NCBI Taxonomy" id="196109"/>
    <lineage>
        <taxon>Eukaryota</taxon>
        <taxon>Fungi</taxon>
        <taxon>Dikarya</taxon>
        <taxon>Ascomycota</taxon>
        <taxon>Pezizomycotina</taxon>
        <taxon>Sordariomycetes</taxon>
        <taxon>Xylariomycetidae</taxon>
        <taxon>Xylariales</taxon>
        <taxon>Microdochiaceae</taxon>
        <taxon>Microdochium</taxon>
    </lineage>
</organism>
<feature type="transmembrane region" description="Helical" evidence="6">
    <location>
        <begin position="109"/>
        <end position="139"/>
    </location>
</feature>
<feature type="domain" description="MARVEL" evidence="7">
    <location>
        <begin position="49"/>
        <end position="159"/>
    </location>
</feature>
<keyword evidence="3 6" id="KW-1133">Transmembrane helix</keyword>
<evidence type="ECO:0000256" key="6">
    <source>
        <dbReference type="SAM" id="Phobius"/>
    </source>
</evidence>
<dbReference type="EMBL" id="KQ964246">
    <property type="protein sequence ID" value="KXJ96161.1"/>
    <property type="molecule type" value="Genomic_DNA"/>
</dbReference>
<feature type="compositionally biased region" description="Low complexity" evidence="5">
    <location>
        <begin position="1"/>
        <end position="24"/>
    </location>
</feature>
<feature type="region of interest" description="Disordered" evidence="5">
    <location>
        <begin position="1"/>
        <end position="29"/>
    </location>
</feature>
<evidence type="ECO:0000259" key="7">
    <source>
        <dbReference type="Pfam" id="PF01284"/>
    </source>
</evidence>
<comment type="subcellular location">
    <subcellularLocation>
        <location evidence="1">Membrane</location>
        <topology evidence="1">Multi-pass membrane protein</topology>
    </subcellularLocation>
</comment>
<name>A0A136JG70_9PEZI</name>
<accession>A0A136JG70</accession>
<keyword evidence="4 6" id="KW-0472">Membrane</keyword>
<feature type="compositionally biased region" description="Low complexity" evidence="5">
    <location>
        <begin position="243"/>
        <end position="300"/>
    </location>
</feature>
<proteinExistence type="predicted"/>
<evidence type="ECO:0000256" key="5">
    <source>
        <dbReference type="SAM" id="MobiDB-lite"/>
    </source>
</evidence>
<dbReference type="GO" id="GO:0016020">
    <property type="term" value="C:membrane"/>
    <property type="evidence" value="ECO:0007669"/>
    <property type="project" value="UniProtKB-SubCell"/>
</dbReference>
<dbReference type="PANTHER" id="PTHR37451">
    <property type="entry name" value="MARVEL DOMAIN"/>
    <property type="match status" value="1"/>
</dbReference>
<evidence type="ECO:0000256" key="4">
    <source>
        <dbReference type="ARBA" id="ARBA00023136"/>
    </source>
</evidence>
<dbReference type="Proteomes" id="UP000070501">
    <property type="component" value="Unassembled WGS sequence"/>
</dbReference>
<dbReference type="AlphaFoldDB" id="A0A136JG70"/>
<keyword evidence="9" id="KW-1185">Reference proteome</keyword>
<dbReference type="InterPro" id="IPR008253">
    <property type="entry name" value="Marvel"/>
</dbReference>